<gene>
    <name evidence="3" type="ORF">DPMN_056917</name>
</gene>
<dbReference type="Proteomes" id="UP000828390">
    <property type="component" value="Unassembled WGS sequence"/>
</dbReference>
<feature type="region of interest" description="Disordered" evidence="1">
    <location>
        <begin position="45"/>
        <end position="66"/>
    </location>
</feature>
<comment type="caution">
    <text evidence="3">The sequence shown here is derived from an EMBL/GenBank/DDBJ whole genome shotgun (WGS) entry which is preliminary data.</text>
</comment>
<keyword evidence="4" id="KW-1185">Reference proteome</keyword>
<dbReference type="AlphaFoldDB" id="A0A9D4HTY7"/>
<proteinExistence type="predicted"/>
<evidence type="ECO:0000256" key="1">
    <source>
        <dbReference type="SAM" id="MobiDB-lite"/>
    </source>
</evidence>
<dbReference type="EMBL" id="JAIWYP010000012">
    <property type="protein sequence ID" value="KAH3730916.1"/>
    <property type="molecule type" value="Genomic_DNA"/>
</dbReference>
<feature type="compositionally biased region" description="Polar residues" evidence="1">
    <location>
        <begin position="50"/>
        <end position="66"/>
    </location>
</feature>
<reference evidence="3" key="2">
    <citation type="submission" date="2020-11" db="EMBL/GenBank/DDBJ databases">
        <authorList>
            <person name="McCartney M.A."/>
            <person name="Auch B."/>
            <person name="Kono T."/>
            <person name="Mallez S."/>
            <person name="Becker A."/>
            <person name="Gohl D.M."/>
            <person name="Silverstein K.A.T."/>
            <person name="Koren S."/>
            <person name="Bechman K.B."/>
            <person name="Herman A."/>
            <person name="Abrahante J.E."/>
            <person name="Garbe J."/>
        </authorList>
    </citation>
    <scope>NUCLEOTIDE SEQUENCE</scope>
    <source>
        <strain evidence="3">Duluth1</strain>
        <tissue evidence="3">Whole animal</tissue>
    </source>
</reference>
<sequence>MLLTNVWQVLVMFCATAPVCKLFGNMYLNYKNNFCDSVTVQPTRNKHTSRSTAARRNESMPSQPLKPQQFVAASRISQCCFASVRRDMPRQAAIRDITLSRCAS</sequence>
<evidence type="ECO:0000313" key="4">
    <source>
        <dbReference type="Proteomes" id="UP000828390"/>
    </source>
</evidence>
<keyword evidence="2" id="KW-0472">Membrane</keyword>
<keyword evidence="2" id="KW-1133">Transmembrane helix</keyword>
<accession>A0A9D4HTY7</accession>
<organism evidence="3 4">
    <name type="scientific">Dreissena polymorpha</name>
    <name type="common">Zebra mussel</name>
    <name type="synonym">Mytilus polymorpha</name>
    <dbReference type="NCBI Taxonomy" id="45954"/>
    <lineage>
        <taxon>Eukaryota</taxon>
        <taxon>Metazoa</taxon>
        <taxon>Spiralia</taxon>
        <taxon>Lophotrochozoa</taxon>
        <taxon>Mollusca</taxon>
        <taxon>Bivalvia</taxon>
        <taxon>Autobranchia</taxon>
        <taxon>Heteroconchia</taxon>
        <taxon>Euheterodonta</taxon>
        <taxon>Imparidentia</taxon>
        <taxon>Neoheterodontei</taxon>
        <taxon>Myida</taxon>
        <taxon>Dreissenoidea</taxon>
        <taxon>Dreissenidae</taxon>
        <taxon>Dreissena</taxon>
    </lineage>
</organism>
<evidence type="ECO:0000256" key="2">
    <source>
        <dbReference type="SAM" id="Phobius"/>
    </source>
</evidence>
<name>A0A9D4HTY7_DREPO</name>
<keyword evidence="2" id="KW-0812">Transmembrane</keyword>
<feature type="transmembrane region" description="Helical" evidence="2">
    <location>
        <begin position="6"/>
        <end position="24"/>
    </location>
</feature>
<evidence type="ECO:0000313" key="3">
    <source>
        <dbReference type="EMBL" id="KAH3730916.1"/>
    </source>
</evidence>
<reference evidence="3" key="1">
    <citation type="journal article" date="2019" name="bioRxiv">
        <title>The Genome of the Zebra Mussel, Dreissena polymorpha: A Resource for Invasive Species Research.</title>
        <authorList>
            <person name="McCartney M.A."/>
            <person name="Auch B."/>
            <person name="Kono T."/>
            <person name="Mallez S."/>
            <person name="Zhang Y."/>
            <person name="Obille A."/>
            <person name="Becker A."/>
            <person name="Abrahante J.E."/>
            <person name="Garbe J."/>
            <person name="Badalamenti J.P."/>
            <person name="Herman A."/>
            <person name="Mangelson H."/>
            <person name="Liachko I."/>
            <person name="Sullivan S."/>
            <person name="Sone E.D."/>
            <person name="Koren S."/>
            <person name="Silverstein K.A.T."/>
            <person name="Beckman K.B."/>
            <person name="Gohl D.M."/>
        </authorList>
    </citation>
    <scope>NUCLEOTIDE SEQUENCE</scope>
    <source>
        <strain evidence="3">Duluth1</strain>
        <tissue evidence="3">Whole animal</tissue>
    </source>
</reference>
<protein>
    <submittedName>
        <fullName evidence="3">Uncharacterized protein</fullName>
    </submittedName>
</protein>